<keyword evidence="1" id="KW-0812">Transmembrane</keyword>
<keyword evidence="1" id="KW-0472">Membrane</keyword>
<dbReference type="Proteomes" id="UP000076929">
    <property type="component" value="Chromosome"/>
</dbReference>
<dbReference type="Pfam" id="PF11188">
    <property type="entry name" value="DUF2975"/>
    <property type="match status" value="1"/>
</dbReference>
<name>A0A172QT16_9CORY</name>
<protein>
    <recommendedName>
        <fullName evidence="4">ABC transporter</fullName>
    </recommendedName>
</protein>
<feature type="transmembrane region" description="Helical" evidence="1">
    <location>
        <begin position="116"/>
        <end position="136"/>
    </location>
</feature>
<dbReference type="STRING" id="1652495.ccrud_06190"/>
<reference evidence="2 3" key="1">
    <citation type="submission" date="2016-05" db="EMBL/GenBank/DDBJ databases">
        <title>Complete genome sequence of Corynebacterium crudilactis, a new Corynebacterium species isolated from raw cow's milk.</title>
        <authorList>
            <person name="Christian R."/>
            <person name="Zimmermann J."/>
            <person name="Lipski A."/>
            <person name="Kalinowski J."/>
        </authorList>
    </citation>
    <scope>NUCLEOTIDE SEQUENCE [LARGE SCALE GENOMIC DNA]</scope>
    <source>
        <strain evidence="2 3">JZ16</strain>
    </source>
</reference>
<dbReference type="RefSeq" id="WP_066565340.1">
    <property type="nucleotide sequence ID" value="NZ_CP015622.1"/>
</dbReference>
<gene>
    <name evidence="2" type="ORF">ccrud_06190</name>
</gene>
<dbReference type="AlphaFoldDB" id="A0A172QT16"/>
<feature type="transmembrane region" description="Helical" evidence="1">
    <location>
        <begin position="47"/>
        <end position="71"/>
    </location>
</feature>
<evidence type="ECO:0008006" key="4">
    <source>
        <dbReference type="Google" id="ProtNLM"/>
    </source>
</evidence>
<sequence>MNPRILMLLRIIFGAAFLALLVLQILLITKIVRDNLSSGELSPLPLIILASFVIIGFGLVQFIIVCLFYLLKFVERDEIFNTQSISWVDRITIAIAAGAAILIPMGYIIAEVDDAPGAIIFSLILAMLITGVALLVNIMRTLLVRAISFSTELESVI</sequence>
<keyword evidence="3" id="KW-1185">Reference proteome</keyword>
<proteinExistence type="predicted"/>
<feature type="transmembrane region" description="Helical" evidence="1">
    <location>
        <begin position="7"/>
        <end position="27"/>
    </location>
</feature>
<keyword evidence="1" id="KW-1133">Transmembrane helix</keyword>
<evidence type="ECO:0000256" key="1">
    <source>
        <dbReference type="SAM" id="Phobius"/>
    </source>
</evidence>
<dbReference type="OrthoDB" id="3240470at2"/>
<dbReference type="InterPro" id="IPR021354">
    <property type="entry name" value="DUF2975"/>
</dbReference>
<organism evidence="2 3">
    <name type="scientific">Corynebacterium crudilactis</name>
    <dbReference type="NCBI Taxonomy" id="1652495"/>
    <lineage>
        <taxon>Bacteria</taxon>
        <taxon>Bacillati</taxon>
        <taxon>Actinomycetota</taxon>
        <taxon>Actinomycetes</taxon>
        <taxon>Mycobacteriales</taxon>
        <taxon>Corynebacteriaceae</taxon>
        <taxon>Corynebacterium</taxon>
    </lineage>
</organism>
<feature type="transmembrane region" description="Helical" evidence="1">
    <location>
        <begin position="91"/>
        <end position="110"/>
    </location>
</feature>
<accession>A0A172QT16</accession>
<dbReference type="EMBL" id="CP015622">
    <property type="protein sequence ID" value="ANE03843.1"/>
    <property type="molecule type" value="Genomic_DNA"/>
</dbReference>
<evidence type="ECO:0000313" key="3">
    <source>
        <dbReference type="Proteomes" id="UP000076929"/>
    </source>
</evidence>
<evidence type="ECO:0000313" key="2">
    <source>
        <dbReference type="EMBL" id="ANE03843.1"/>
    </source>
</evidence>
<dbReference type="KEGG" id="ccjz:ccrud_06190"/>